<feature type="transmembrane region" description="Helical" evidence="7">
    <location>
        <begin position="276"/>
        <end position="299"/>
    </location>
</feature>
<sequence>MLRFMLIRFSQAMISLFVVTIVVFSLSHLTGDPVDAMLPDDATPQQIEDLTKHLGLDRPYHVQYVTFIGNALRGDFGQSTKWKGKSASRVVLERLPATLKLGGLAILISVVASIPLGVLAAVYRNSPLDRGASVIALLGQSLPAFWLAIVLMWIFAVTLGWFPTSGLGGLSYMILPAVAMAWFQVAALTRLTRSAMLEVLDSEYVRFAKVKGLTENVVIWKHAFRNAAIVPVTYFGVLAGSLLTGSVVIETVFAWPGTGLLALEAIRGRDFPVVQFVVLFFAVFYLFANLVIDIVYGLIDPRIRQD</sequence>
<evidence type="ECO:0000256" key="3">
    <source>
        <dbReference type="ARBA" id="ARBA00022475"/>
    </source>
</evidence>
<evidence type="ECO:0000256" key="2">
    <source>
        <dbReference type="ARBA" id="ARBA00022448"/>
    </source>
</evidence>
<keyword evidence="5 7" id="KW-1133">Transmembrane helix</keyword>
<keyword evidence="4 7" id="KW-0812">Transmembrane</keyword>
<dbReference type="PANTHER" id="PTHR43163">
    <property type="entry name" value="DIPEPTIDE TRANSPORT SYSTEM PERMEASE PROTEIN DPPB-RELATED"/>
    <property type="match status" value="1"/>
</dbReference>
<feature type="domain" description="ABC transmembrane type-1" evidence="8">
    <location>
        <begin position="95"/>
        <end position="292"/>
    </location>
</feature>
<dbReference type="EMBL" id="VXRY01000352">
    <property type="protein sequence ID" value="MXY34191.1"/>
    <property type="molecule type" value="Genomic_DNA"/>
</dbReference>
<protein>
    <submittedName>
        <fullName evidence="9">ABC transporter permease</fullName>
    </submittedName>
</protein>
<organism evidence="9">
    <name type="scientific">Boseongicola sp. SB0664_bin_43</name>
    <dbReference type="NCBI Taxonomy" id="2604844"/>
    <lineage>
        <taxon>Bacteria</taxon>
        <taxon>Pseudomonadati</taxon>
        <taxon>Pseudomonadota</taxon>
        <taxon>Alphaproteobacteria</taxon>
        <taxon>Rhodobacterales</taxon>
        <taxon>Paracoccaceae</taxon>
        <taxon>Boseongicola</taxon>
    </lineage>
</organism>
<dbReference type="InterPro" id="IPR035906">
    <property type="entry name" value="MetI-like_sf"/>
</dbReference>
<keyword evidence="2 7" id="KW-0813">Transport</keyword>
<proteinExistence type="inferred from homology"/>
<dbReference type="CDD" id="cd06261">
    <property type="entry name" value="TM_PBP2"/>
    <property type="match status" value="1"/>
</dbReference>
<comment type="similarity">
    <text evidence="7">Belongs to the binding-protein-dependent transport system permease family.</text>
</comment>
<evidence type="ECO:0000256" key="6">
    <source>
        <dbReference type="ARBA" id="ARBA00023136"/>
    </source>
</evidence>
<comment type="caution">
    <text evidence="9">The sequence shown here is derived from an EMBL/GenBank/DDBJ whole genome shotgun (WGS) entry which is preliminary data.</text>
</comment>
<dbReference type="PROSITE" id="PS50928">
    <property type="entry name" value="ABC_TM1"/>
    <property type="match status" value="1"/>
</dbReference>
<feature type="transmembrane region" description="Helical" evidence="7">
    <location>
        <begin position="101"/>
        <end position="123"/>
    </location>
</feature>
<evidence type="ECO:0000313" key="9">
    <source>
        <dbReference type="EMBL" id="MXY34191.1"/>
    </source>
</evidence>
<keyword evidence="3" id="KW-1003">Cell membrane</keyword>
<dbReference type="InterPro" id="IPR000515">
    <property type="entry name" value="MetI-like"/>
</dbReference>
<keyword evidence="6 7" id="KW-0472">Membrane</keyword>
<evidence type="ECO:0000256" key="5">
    <source>
        <dbReference type="ARBA" id="ARBA00022989"/>
    </source>
</evidence>
<feature type="transmembrane region" description="Helical" evidence="7">
    <location>
        <begin position="169"/>
        <end position="188"/>
    </location>
</feature>
<gene>
    <name evidence="9" type="ORF">F4Y60_08915</name>
</gene>
<feature type="transmembrane region" description="Helical" evidence="7">
    <location>
        <begin position="144"/>
        <end position="163"/>
    </location>
</feature>
<feature type="transmembrane region" description="Helical" evidence="7">
    <location>
        <begin position="232"/>
        <end position="256"/>
    </location>
</feature>
<reference evidence="9" key="1">
    <citation type="submission" date="2019-09" db="EMBL/GenBank/DDBJ databases">
        <title>Characterisation of the sponge microbiome using genome-centric metagenomics.</title>
        <authorList>
            <person name="Engelberts J.P."/>
            <person name="Robbins S.J."/>
            <person name="De Goeij J.M."/>
            <person name="Aranda M."/>
            <person name="Bell S.C."/>
            <person name="Webster N.S."/>
        </authorList>
    </citation>
    <scope>NUCLEOTIDE SEQUENCE</scope>
    <source>
        <strain evidence="9">SB0664_bin_43</strain>
    </source>
</reference>
<evidence type="ECO:0000256" key="4">
    <source>
        <dbReference type="ARBA" id="ARBA00022692"/>
    </source>
</evidence>
<name>A0A6B0Y024_9RHOB</name>
<dbReference type="SUPFAM" id="SSF161098">
    <property type="entry name" value="MetI-like"/>
    <property type="match status" value="1"/>
</dbReference>
<dbReference type="Gene3D" id="1.10.3720.10">
    <property type="entry name" value="MetI-like"/>
    <property type="match status" value="1"/>
</dbReference>
<dbReference type="InterPro" id="IPR045621">
    <property type="entry name" value="BPD_transp_1_N"/>
</dbReference>
<evidence type="ECO:0000259" key="8">
    <source>
        <dbReference type="PROSITE" id="PS50928"/>
    </source>
</evidence>
<comment type="subcellular location">
    <subcellularLocation>
        <location evidence="1 7">Cell membrane</location>
        <topology evidence="1 7">Multi-pass membrane protein</topology>
    </subcellularLocation>
</comment>
<feature type="transmembrane region" description="Helical" evidence="7">
    <location>
        <begin position="12"/>
        <end position="30"/>
    </location>
</feature>
<dbReference type="Pfam" id="PF19300">
    <property type="entry name" value="BPD_transp_1_N"/>
    <property type="match status" value="1"/>
</dbReference>
<evidence type="ECO:0000256" key="7">
    <source>
        <dbReference type="RuleBase" id="RU363032"/>
    </source>
</evidence>
<dbReference type="Pfam" id="PF00528">
    <property type="entry name" value="BPD_transp_1"/>
    <property type="match status" value="1"/>
</dbReference>
<accession>A0A6B0Y024</accession>
<dbReference type="PANTHER" id="PTHR43163:SF6">
    <property type="entry name" value="DIPEPTIDE TRANSPORT SYSTEM PERMEASE PROTEIN DPPB-RELATED"/>
    <property type="match status" value="1"/>
</dbReference>
<evidence type="ECO:0000256" key="1">
    <source>
        <dbReference type="ARBA" id="ARBA00004651"/>
    </source>
</evidence>
<dbReference type="GO" id="GO:0055085">
    <property type="term" value="P:transmembrane transport"/>
    <property type="evidence" value="ECO:0007669"/>
    <property type="project" value="InterPro"/>
</dbReference>
<dbReference type="AlphaFoldDB" id="A0A6B0Y024"/>
<dbReference type="GO" id="GO:0005886">
    <property type="term" value="C:plasma membrane"/>
    <property type="evidence" value="ECO:0007669"/>
    <property type="project" value="UniProtKB-SubCell"/>
</dbReference>